<keyword evidence="2" id="KW-1185">Reference proteome</keyword>
<dbReference type="RefSeq" id="WP_099911779.1">
    <property type="nucleotide sequence ID" value="NZ_AWWI01000109.1"/>
</dbReference>
<proteinExistence type="predicted"/>
<comment type="caution">
    <text evidence="1">The sequence shown here is derived from an EMBL/GenBank/DDBJ whole genome shotgun (WGS) entry which is preliminary data.</text>
</comment>
<protein>
    <submittedName>
        <fullName evidence="1">Gamma-glutamyltransferase</fullName>
    </submittedName>
</protein>
<dbReference type="InterPro" id="IPR043137">
    <property type="entry name" value="GGT_ssub_C"/>
</dbReference>
<dbReference type="PANTHER" id="PTHR43881:SF1">
    <property type="entry name" value="GAMMA-GLUTAMYLTRANSPEPTIDASE (AFU_ORTHOLOGUE AFUA_4G13580)"/>
    <property type="match status" value="1"/>
</dbReference>
<dbReference type="Gene3D" id="1.10.246.130">
    <property type="match status" value="1"/>
</dbReference>
<name>A0A2G8RCB4_9RHOB</name>
<dbReference type="InterPro" id="IPR052896">
    <property type="entry name" value="GGT-like_enzyme"/>
</dbReference>
<sequence>MNMRHDALYASRRSPVLADNLVSTSHPLAAQVGLSMLARGGNAVDAAIAAAATLTVVEPTGNGLGSDGFCILWDGKELHGLNASGASPAAWTPERFAGQERMPFRGWESVSVPGAISAWVALAQRFGTLDLPTLLAPAIHYAEEGFIVSPIIGALWKLGADQLSGQPGFAEAFMPDGRAPRAGERFLNPDQARSLSLIAETAGAAFYEGELAEKIAAHASQHGALLTQADLAAHKPEWCGTISTGFDDNNLHEIPPNGQGIAALMALGMLEHTSVRDAGPDDPVSLHLQIEAIKLAFADLHAYVADRPYMTDPTPEDLLDPGYLKSRAALLTPDRAQAYGPGAPRNGGTVYLSAADSSGMMVSFIQSNYAGFGSGVVVPGTGISLQNRGSSFSLSPGHQNEVGPSKKPFQTIIPGFLMKNGQPKMSFGVMGGPMQAQGHVQMVLRTQLWGQDVQTAVDAPRWRFVAGQDVACEQAMPEATRDKLAGLGHVLSVESPDSAFGFGGAQLIETLEGGGYAAGSDPRKDGQAVGF</sequence>
<evidence type="ECO:0000313" key="1">
    <source>
        <dbReference type="EMBL" id="PIL19172.1"/>
    </source>
</evidence>
<accession>A0A2G8RCB4</accession>
<dbReference type="Proteomes" id="UP000231259">
    <property type="component" value="Unassembled WGS sequence"/>
</dbReference>
<dbReference type="PRINTS" id="PR01210">
    <property type="entry name" value="GGTRANSPTASE"/>
</dbReference>
<dbReference type="OrthoDB" id="9781342at2"/>
<gene>
    <name evidence="1" type="ORF">P775_16015</name>
</gene>
<dbReference type="InterPro" id="IPR029055">
    <property type="entry name" value="Ntn_hydrolases_N"/>
</dbReference>
<dbReference type="PANTHER" id="PTHR43881">
    <property type="entry name" value="GAMMA-GLUTAMYLTRANSPEPTIDASE (AFU_ORTHOLOGUE AFUA_4G13580)"/>
    <property type="match status" value="1"/>
</dbReference>
<dbReference type="AlphaFoldDB" id="A0A2G8RCB4"/>
<reference evidence="1 2" key="1">
    <citation type="submission" date="2013-09" db="EMBL/GenBank/DDBJ databases">
        <title>Genome sequencing of Phaeobacter antarcticus sp. nov. SM1211.</title>
        <authorList>
            <person name="Zhang X.-Y."/>
            <person name="Liu C."/>
            <person name="Chen X.-L."/>
            <person name="Xie B.-B."/>
            <person name="Qin Q.-L."/>
            <person name="Rong J.-C."/>
            <person name="Zhang Y.-Z."/>
        </authorList>
    </citation>
    <scope>NUCLEOTIDE SEQUENCE [LARGE SCALE GENOMIC DNA]</scope>
    <source>
        <strain evidence="1 2">SM1211</strain>
    </source>
</reference>
<dbReference type="SUPFAM" id="SSF56235">
    <property type="entry name" value="N-terminal nucleophile aminohydrolases (Ntn hydrolases)"/>
    <property type="match status" value="1"/>
</dbReference>
<dbReference type="Gene3D" id="3.60.20.40">
    <property type="match status" value="1"/>
</dbReference>
<dbReference type="GO" id="GO:0016740">
    <property type="term" value="F:transferase activity"/>
    <property type="evidence" value="ECO:0007669"/>
    <property type="project" value="UniProtKB-KW"/>
</dbReference>
<keyword evidence="1" id="KW-0808">Transferase</keyword>
<organism evidence="1 2">
    <name type="scientific">Puniceibacterium antarcticum</name>
    <dbReference type="NCBI Taxonomy" id="1206336"/>
    <lineage>
        <taxon>Bacteria</taxon>
        <taxon>Pseudomonadati</taxon>
        <taxon>Pseudomonadota</taxon>
        <taxon>Alphaproteobacteria</taxon>
        <taxon>Rhodobacterales</taxon>
        <taxon>Paracoccaceae</taxon>
        <taxon>Puniceibacterium</taxon>
    </lineage>
</organism>
<evidence type="ECO:0000313" key="2">
    <source>
        <dbReference type="Proteomes" id="UP000231259"/>
    </source>
</evidence>
<dbReference type="EMBL" id="AWWI01000109">
    <property type="protein sequence ID" value="PIL19172.1"/>
    <property type="molecule type" value="Genomic_DNA"/>
</dbReference>
<dbReference type="Pfam" id="PF01019">
    <property type="entry name" value="G_glu_transpept"/>
    <property type="match status" value="1"/>
</dbReference>
<dbReference type="InterPro" id="IPR043138">
    <property type="entry name" value="GGT_lsub"/>
</dbReference>